<reference evidence="2" key="1">
    <citation type="submission" date="2022-08" db="UniProtKB">
        <authorList>
            <consortium name="EnsemblMetazoa"/>
        </authorList>
    </citation>
    <scope>IDENTIFICATION</scope>
    <source>
        <strain evidence="2">05x7-T-G4-1.051#20</strain>
    </source>
</reference>
<sequence>MASTKHLLLLGLAILMVPQSYATFIDGAFNDGAYVYLTNHPESIDHYVYAQTGLGSKAKSTNYEVRYNGKVCYNLTNFVVESMGSMGNHDWLEVTFGKDCVSGRIIVEHRMTEEEPFSVSNVYWYNKYSDDPENPPTCTPATYRYHVIFTLSKDPNENVKEMIKKYVKDNNIMDLHRQDPSECDV</sequence>
<evidence type="ECO:0000313" key="3">
    <source>
        <dbReference type="Proteomes" id="UP000005408"/>
    </source>
</evidence>
<dbReference type="AlphaFoldDB" id="A0A8W8MFP4"/>
<proteinExistence type="predicted"/>
<feature type="signal peptide" evidence="1">
    <location>
        <begin position="1"/>
        <end position="22"/>
    </location>
</feature>
<feature type="chain" id="PRO_5036487195" evidence="1">
    <location>
        <begin position="23"/>
        <end position="185"/>
    </location>
</feature>
<protein>
    <submittedName>
        <fullName evidence="2">Uncharacterized protein</fullName>
    </submittedName>
</protein>
<keyword evidence="1" id="KW-0732">Signal</keyword>
<dbReference type="Proteomes" id="UP000005408">
    <property type="component" value="Unassembled WGS sequence"/>
</dbReference>
<dbReference type="EnsemblMetazoa" id="G32734.1">
    <property type="protein sequence ID" value="G32734.1:cds"/>
    <property type="gene ID" value="G32734"/>
</dbReference>
<accession>A0A8W8MFP4</accession>
<evidence type="ECO:0000256" key="1">
    <source>
        <dbReference type="SAM" id="SignalP"/>
    </source>
</evidence>
<keyword evidence="3" id="KW-1185">Reference proteome</keyword>
<organism evidence="2 3">
    <name type="scientific">Magallana gigas</name>
    <name type="common">Pacific oyster</name>
    <name type="synonym">Crassostrea gigas</name>
    <dbReference type="NCBI Taxonomy" id="29159"/>
    <lineage>
        <taxon>Eukaryota</taxon>
        <taxon>Metazoa</taxon>
        <taxon>Spiralia</taxon>
        <taxon>Lophotrochozoa</taxon>
        <taxon>Mollusca</taxon>
        <taxon>Bivalvia</taxon>
        <taxon>Autobranchia</taxon>
        <taxon>Pteriomorphia</taxon>
        <taxon>Ostreida</taxon>
        <taxon>Ostreoidea</taxon>
        <taxon>Ostreidae</taxon>
        <taxon>Magallana</taxon>
    </lineage>
</organism>
<evidence type="ECO:0000313" key="2">
    <source>
        <dbReference type="EnsemblMetazoa" id="G32734.1:cds"/>
    </source>
</evidence>
<name>A0A8W8MFP4_MAGGI</name>